<dbReference type="Proteomes" id="UP001163324">
    <property type="component" value="Chromosome 5"/>
</dbReference>
<comment type="caution">
    <text evidence="1">The sequence shown here is derived from an EMBL/GenBank/DDBJ whole genome shotgun (WGS) entry which is preliminary data.</text>
</comment>
<gene>
    <name evidence="1" type="ORF">N3K66_005766</name>
</gene>
<proteinExistence type="predicted"/>
<evidence type="ECO:0000313" key="1">
    <source>
        <dbReference type="EMBL" id="KAI9899305.1"/>
    </source>
</evidence>
<evidence type="ECO:0000313" key="2">
    <source>
        <dbReference type="Proteomes" id="UP001163324"/>
    </source>
</evidence>
<reference evidence="1" key="1">
    <citation type="submission" date="2022-10" db="EMBL/GenBank/DDBJ databases">
        <title>Complete Genome of Trichothecium roseum strain YXFP-22015, a Plant Pathogen Isolated from Citrus.</title>
        <authorList>
            <person name="Wang Y."/>
            <person name="Zhu L."/>
        </authorList>
    </citation>
    <scope>NUCLEOTIDE SEQUENCE</scope>
    <source>
        <strain evidence="1">YXFP-22015</strain>
    </source>
</reference>
<protein>
    <submittedName>
        <fullName evidence="1">Uncharacterized protein</fullName>
    </submittedName>
</protein>
<accession>A0ACC0UZI8</accession>
<sequence>MKRKTRSSGVSEAEESDVIGVAPAPASKRRRTTPRTGEPAPSGVSGGTRKPKEPVEKRLRRHRTRPPTDFWDGYERAITQRFYVLRRERTEVDGCAGEMVELSSSTGNVYRVRIEKKPSCNCPHGKKGAQCKHWLFVMKKVLNAPWDTVYQLALLPTELEQILAHAPPINGLVGGNEGASSGDGKRKPIEGDCPICYSELDPSGEDVTYCRAACGQNMHRDCFNTWAQTKGFKEAATCPMCRSKWEDESPEDKVKRVNLTQGTTSEGYVNVADQLGVSQERDTSTYSSWYGRGSGGGGGYYGISKRRFDPRRRGW</sequence>
<organism evidence="1 2">
    <name type="scientific">Trichothecium roseum</name>
    <dbReference type="NCBI Taxonomy" id="47278"/>
    <lineage>
        <taxon>Eukaryota</taxon>
        <taxon>Fungi</taxon>
        <taxon>Dikarya</taxon>
        <taxon>Ascomycota</taxon>
        <taxon>Pezizomycotina</taxon>
        <taxon>Sordariomycetes</taxon>
        <taxon>Hypocreomycetidae</taxon>
        <taxon>Hypocreales</taxon>
        <taxon>Hypocreales incertae sedis</taxon>
        <taxon>Trichothecium</taxon>
    </lineage>
</organism>
<name>A0ACC0UZI8_9HYPO</name>
<dbReference type="EMBL" id="CM047944">
    <property type="protein sequence ID" value="KAI9899305.1"/>
    <property type="molecule type" value="Genomic_DNA"/>
</dbReference>
<keyword evidence="2" id="KW-1185">Reference proteome</keyword>